<dbReference type="InterPro" id="IPR007730">
    <property type="entry name" value="SPOR-like_dom"/>
</dbReference>
<feature type="transmembrane region" description="Helical" evidence="2">
    <location>
        <begin position="6"/>
        <end position="30"/>
    </location>
</feature>
<dbReference type="SUPFAM" id="SSF110997">
    <property type="entry name" value="Sporulation related repeat"/>
    <property type="match status" value="1"/>
</dbReference>
<keyword evidence="2" id="KW-0812">Transmembrane</keyword>
<keyword evidence="4" id="KW-0131">Cell cycle</keyword>
<dbReference type="OrthoDB" id="14963at2"/>
<dbReference type="RefSeq" id="WP_142934359.1">
    <property type="nucleotide sequence ID" value="NZ_FXTM01000005.1"/>
</dbReference>
<dbReference type="Pfam" id="PF05036">
    <property type="entry name" value="SPOR"/>
    <property type="match status" value="1"/>
</dbReference>
<dbReference type="AlphaFoldDB" id="A0A521BEQ8"/>
<feature type="domain" description="SPOR" evidence="3">
    <location>
        <begin position="151"/>
        <end position="226"/>
    </location>
</feature>
<feature type="compositionally biased region" description="Basic and acidic residues" evidence="1">
    <location>
        <begin position="64"/>
        <end position="84"/>
    </location>
</feature>
<dbReference type="InterPro" id="IPR036680">
    <property type="entry name" value="SPOR-like_sf"/>
</dbReference>
<organism evidence="4 5">
    <name type="scientific">Balnearium lithotrophicum</name>
    <dbReference type="NCBI Taxonomy" id="223788"/>
    <lineage>
        <taxon>Bacteria</taxon>
        <taxon>Pseudomonadati</taxon>
        <taxon>Aquificota</taxon>
        <taxon>Aquificia</taxon>
        <taxon>Desulfurobacteriales</taxon>
        <taxon>Desulfurobacteriaceae</taxon>
        <taxon>Balnearium</taxon>
    </lineage>
</organism>
<evidence type="ECO:0000259" key="3">
    <source>
        <dbReference type="PROSITE" id="PS51724"/>
    </source>
</evidence>
<evidence type="ECO:0000313" key="5">
    <source>
        <dbReference type="Proteomes" id="UP000317315"/>
    </source>
</evidence>
<gene>
    <name evidence="4" type="ORF">SAMN06269117_10521</name>
</gene>
<keyword evidence="2" id="KW-0472">Membrane</keyword>
<protein>
    <submittedName>
        <fullName evidence="4">Cell division protein FtsN</fullName>
    </submittedName>
</protein>
<name>A0A521BEQ8_9BACT</name>
<dbReference type="Gene3D" id="3.30.70.1070">
    <property type="entry name" value="Sporulation related repeat"/>
    <property type="match status" value="1"/>
</dbReference>
<keyword evidence="5" id="KW-1185">Reference proteome</keyword>
<dbReference type="EMBL" id="FXTM01000005">
    <property type="protein sequence ID" value="SMO45431.1"/>
    <property type="molecule type" value="Genomic_DNA"/>
</dbReference>
<proteinExistence type="predicted"/>
<dbReference type="Proteomes" id="UP000317315">
    <property type="component" value="Unassembled WGS sequence"/>
</dbReference>
<feature type="compositionally biased region" description="Basic and acidic residues" evidence="1">
    <location>
        <begin position="112"/>
        <end position="148"/>
    </location>
</feature>
<sequence>MDGDRRFQVIFVVISALLFGFAYGIGYYVGKGKGIEEEKKICEIEKKQIVKTLSRIAPVSRPEPIEEKVVSEKTEVEAESENKSEVASNGTGSNGTGEEITQVAQVTSNQTEVEKTKEIAEEEVKNRESEEKTEEVKSKEEKIEKEGEVKQNQSGKYYLQVGVFRNKENALKLAERLQKLGFKPKTIYTSRYVKVVVGYFQTKREALKAKKELSSHGISAILKRRK</sequence>
<dbReference type="PROSITE" id="PS51724">
    <property type="entry name" value="SPOR"/>
    <property type="match status" value="1"/>
</dbReference>
<evidence type="ECO:0000313" key="4">
    <source>
        <dbReference type="EMBL" id="SMO45431.1"/>
    </source>
</evidence>
<keyword evidence="4" id="KW-0132">Cell division</keyword>
<accession>A0A521BEQ8</accession>
<evidence type="ECO:0000256" key="2">
    <source>
        <dbReference type="SAM" id="Phobius"/>
    </source>
</evidence>
<feature type="region of interest" description="Disordered" evidence="1">
    <location>
        <begin position="64"/>
        <end position="148"/>
    </location>
</feature>
<reference evidence="4 5" key="1">
    <citation type="submission" date="2017-05" db="EMBL/GenBank/DDBJ databases">
        <authorList>
            <person name="Varghese N."/>
            <person name="Submissions S."/>
        </authorList>
    </citation>
    <scope>NUCLEOTIDE SEQUENCE [LARGE SCALE GENOMIC DNA]</scope>
    <source>
        <strain evidence="4 5">DSM 16304</strain>
    </source>
</reference>
<dbReference type="GO" id="GO:0042834">
    <property type="term" value="F:peptidoglycan binding"/>
    <property type="evidence" value="ECO:0007669"/>
    <property type="project" value="InterPro"/>
</dbReference>
<dbReference type="GO" id="GO:0051301">
    <property type="term" value="P:cell division"/>
    <property type="evidence" value="ECO:0007669"/>
    <property type="project" value="UniProtKB-KW"/>
</dbReference>
<evidence type="ECO:0000256" key="1">
    <source>
        <dbReference type="SAM" id="MobiDB-lite"/>
    </source>
</evidence>
<keyword evidence="2" id="KW-1133">Transmembrane helix</keyword>